<dbReference type="RefSeq" id="WP_190464382.1">
    <property type="nucleotide sequence ID" value="NZ_JACJPW010000022.1"/>
</dbReference>
<evidence type="ECO:0000256" key="2">
    <source>
        <dbReference type="RuleBase" id="RU004447"/>
    </source>
</evidence>
<evidence type="ECO:0000313" key="6">
    <source>
        <dbReference type="Proteomes" id="UP000641646"/>
    </source>
</evidence>
<feature type="domain" description="Peptidase M16 N-terminal" evidence="3">
    <location>
        <begin position="26"/>
        <end position="170"/>
    </location>
</feature>
<dbReference type="Pfam" id="PF00675">
    <property type="entry name" value="Peptidase_M16"/>
    <property type="match status" value="1"/>
</dbReference>
<evidence type="ECO:0000256" key="1">
    <source>
        <dbReference type="ARBA" id="ARBA00007261"/>
    </source>
</evidence>
<dbReference type="GO" id="GO:0046872">
    <property type="term" value="F:metal ion binding"/>
    <property type="evidence" value="ECO:0007669"/>
    <property type="project" value="InterPro"/>
</dbReference>
<dbReference type="Gene3D" id="3.30.830.10">
    <property type="entry name" value="Metalloenzyme, LuxS/M16 peptidase-like"/>
    <property type="match status" value="2"/>
</dbReference>
<reference evidence="5" key="1">
    <citation type="journal article" date="2015" name="ISME J.">
        <title>Draft Genome Sequence of Streptomyces incarnatus NRRL8089, which Produces the Nucleoside Antibiotic Sinefungin.</title>
        <authorList>
            <person name="Oshima K."/>
            <person name="Hattori M."/>
            <person name="Shimizu H."/>
            <person name="Fukuda K."/>
            <person name="Nemoto M."/>
            <person name="Inagaki K."/>
            <person name="Tamura T."/>
        </authorList>
    </citation>
    <scope>NUCLEOTIDE SEQUENCE</scope>
    <source>
        <strain evidence="5">FACHB-1375</strain>
    </source>
</reference>
<dbReference type="InterPro" id="IPR011249">
    <property type="entry name" value="Metalloenz_LuxS/M16"/>
</dbReference>
<reference evidence="5" key="2">
    <citation type="submission" date="2020-08" db="EMBL/GenBank/DDBJ databases">
        <authorList>
            <person name="Chen M."/>
            <person name="Teng W."/>
            <person name="Zhao L."/>
            <person name="Hu C."/>
            <person name="Zhou Y."/>
            <person name="Han B."/>
            <person name="Song L."/>
            <person name="Shu W."/>
        </authorList>
    </citation>
    <scope>NUCLEOTIDE SEQUENCE</scope>
    <source>
        <strain evidence="5">FACHB-1375</strain>
    </source>
</reference>
<dbReference type="PANTHER" id="PTHR11851">
    <property type="entry name" value="METALLOPROTEASE"/>
    <property type="match status" value="1"/>
</dbReference>
<proteinExistence type="inferred from homology"/>
<protein>
    <submittedName>
        <fullName evidence="5">Insulinase family protein</fullName>
    </submittedName>
</protein>
<dbReference type="GO" id="GO:0004222">
    <property type="term" value="F:metalloendopeptidase activity"/>
    <property type="evidence" value="ECO:0007669"/>
    <property type="project" value="InterPro"/>
</dbReference>
<dbReference type="PROSITE" id="PS00143">
    <property type="entry name" value="INSULINASE"/>
    <property type="match status" value="1"/>
</dbReference>
<accession>A0A926VCY2</accession>
<dbReference type="InterPro" id="IPR007863">
    <property type="entry name" value="Peptidase_M16_C"/>
</dbReference>
<dbReference type="EMBL" id="JACJPW010000022">
    <property type="protein sequence ID" value="MBD2181576.1"/>
    <property type="molecule type" value="Genomic_DNA"/>
</dbReference>
<gene>
    <name evidence="5" type="ORF">H6G03_10725</name>
</gene>
<dbReference type="Proteomes" id="UP000641646">
    <property type="component" value="Unassembled WGS sequence"/>
</dbReference>
<dbReference type="SUPFAM" id="SSF63411">
    <property type="entry name" value="LuxS/MPP-like metallohydrolase"/>
    <property type="match status" value="2"/>
</dbReference>
<dbReference type="GO" id="GO:0006508">
    <property type="term" value="P:proteolysis"/>
    <property type="evidence" value="ECO:0007669"/>
    <property type="project" value="InterPro"/>
</dbReference>
<comment type="caution">
    <text evidence="5">The sequence shown here is derived from an EMBL/GenBank/DDBJ whole genome shotgun (WGS) entry which is preliminary data.</text>
</comment>
<comment type="similarity">
    <text evidence="1 2">Belongs to the peptidase M16 family.</text>
</comment>
<sequence length="437" mass="49127">MTSTLLKSIPLNAPTICRLPNGLTIVAEQMPVEAVNLSLWVSVGSAIESDRINGMAHFLEHMVFKGTEKLASGEFERLVEERGAVTNAATSQDYTHFYTTAAPKDFAALAPLQIDVVVNPSIPDEAFERERFVVLEEIRRSEDNPRRRIYQRSMETAFERLPYRRPVLGPTSVIEQLTPQQMRDFHASWYQPKSITAVAVGNLPAKELIDIVTDGFVRSKGRSYLNSTRSEQIDRSIEDLAFESELPYQEIVRREYTDESLQQARLMMLWRVPGLTQLHQTYGLDVLAAILGQGRTSRLVRDLRENRRLVTHISASNVSHHLQGIFQISAQLPTENLAEVEAAIVQHIRSLQTESVTAAEIGRVRTQVANRFVFANETPSDRAGMYGYYQSMVGDLAPALNYPARIQALDEVDLQLAAERFLSPDAYAVVAISPDRK</sequence>
<dbReference type="InterPro" id="IPR001431">
    <property type="entry name" value="Pept_M16_Zn_BS"/>
</dbReference>
<dbReference type="AlphaFoldDB" id="A0A926VCY2"/>
<evidence type="ECO:0000259" key="3">
    <source>
        <dbReference type="Pfam" id="PF00675"/>
    </source>
</evidence>
<dbReference type="InterPro" id="IPR011765">
    <property type="entry name" value="Pept_M16_N"/>
</dbReference>
<dbReference type="InterPro" id="IPR050361">
    <property type="entry name" value="MPP/UQCRC_Complex"/>
</dbReference>
<dbReference type="PANTHER" id="PTHR11851:SF49">
    <property type="entry name" value="MITOCHONDRIAL-PROCESSING PEPTIDASE SUBUNIT ALPHA"/>
    <property type="match status" value="1"/>
</dbReference>
<feature type="domain" description="Peptidase M16 C-terminal" evidence="4">
    <location>
        <begin position="177"/>
        <end position="367"/>
    </location>
</feature>
<evidence type="ECO:0000259" key="4">
    <source>
        <dbReference type="Pfam" id="PF05193"/>
    </source>
</evidence>
<keyword evidence="6" id="KW-1185">Reference proteome</keyword>
<dbReference type="Pfam" id="PF05193">
    <property type="entry name" value="Peptidase_M16_C"/>
    <property type="match status" value="1"/>
</dbReference>
<evidence type="ECO:0000313" key="5">
    <source>
        <dbReference type="EMBL" id="MBD2181576.1"/>
    </source>
</evidence>
<name>A0A926VCY2_9CYAN</name>
<organism evidence="5 6">
    <name type="scientific">Aerosakkonema funiforme FACHB-1375</name>
    <dbReference type="NCBI Taxonomy" id="2949571"/>
    <lineage>
        <taxon>Bacteria</taxon>
        <taxon>Bacillati</taxon>
        <taxon>Cyanobacteriota</taxon>
        <taxon>Cyanophyceae</taxon>
        <taxon>Oscillatoriophycideae</taxon>
        <taxon>Aerosakkonematales</taxon>
        <taxon>Aerosakkonemataceae</taxon>
        <taxon>Aerosakkonema</taxon>
    </lineage>
</organism>